<evidence type="ECO:0000313" key="4">
    <source>
        <dbReference type="Proteomes" id="UP000789508"/>
    </source>
</evidence>
<feature type="domain" description="AAA+ ATPase" evidence="2">
    <location>
        <begin position="35"/>
        <end position="189"/>
    </location>
</feature>
<dbReference type="FunFam" id="1.10.8.60:FF:000030">
    <property type="entry name" value="replication factor C subunit 3"/>
    <property type="match status" value="1"/>
</dbReference>
<dbReference type="GO" id="GO:0031390">
    <property type="term" value="C:Ctf18 RFC-like complex"/>
    <property type="evidence" value="ECO:0007669"/>
    <property type="project" value="TreeGrafter"/>
</dbReference>
<protein>
    <submittedName>
        <fullName evidence="3">13195_t:CDS:1</fullName>
    </submittedName>
</protein>
<dbReference type="Pfam" id="PF13177">
    <property type="entry name" value="DNA_pol3_delta2"/>
    <property type="match status" value="1"/>
</dbReference>
<comment type="caution">
    <text evidence="3">The sequence shown here is derived from an EMBL/GenBank/DDBJ whole genome shotgun (WGS) entry which is preliminary data.</text>
</comment>
<dbReference type="InterPro" id="IPR050238">
    <property type="entry name" value="DNA_Rep/Repair_Clamp_Loader"/>
</dbReference>
<gene>
    <name evidence="3" type="ORF">ALEPTO_LOCUS7378</name>
</gene>
<dbReference type="GO" id="GO:0003677">
    <property type="term" value="F:DNA binding"/>
    <property type="evidence" value="ECO:0007669"/>
    <property type="project" value="InterPro"/>
</dbReference>
<dbReference type="GO" id="GO:0005663">
    <property type="term" value="C:DNA replication factor C complex"/>
    <property type="evidence" value="ECO:0007669"/>
    <property type="project" value="TreeGrafter"/>
</dbReference>
<dbReference type="GO" id="GO:0006271">
    <property type="term" value="P:DNA strand elongation involved in DNA replication"/>
    <property type="evidence" value="ECO:0007669"/>
    <property type="project" value="UniProtKB-ARBA"/>
</dbReference>
<dbReference type="PANTHER" id="PTHR11669">
    <property type="entry name" value="REPLICATION FACTOR C / DNA POLYMERASE III GAMMA-TAU SUBUNIT"/>
    <property type="match status" value="1"/>
</dbReference>
<proteinExistence type="predicted"/>
<dbReference type="AlphaFoldDB" id="A0A9N9C0Q2"/>
<dbReference type="PANTHER" id="PTHR11669:SF1">
    <property type="entry name" value="REPLICATION FACTOR C SUBUNIT 3"/>
    <property type="match status" value="1"/>
</dbReference>
<keyword evidence="4" id="KW-1185">Reference proteome</keyword>
<dbReference type="InterPro" id="IPR003593">
    <property type="entry name" value="AAA+_ATPase"/>
</dbReference>
<dbReference type="GO" id="GO:0031391">
    <property type="term" value="C:Elg1 RFC-like complex"/>
    <property type="evidence" value="ECO:0007669"/>
    <property type="project" value="TreeGrafter"/>
</dbReference>
<dbReference type="InterPro" id="IPR008921">
    <property type="entry name" value="DNA_pol3_clamp-load_cplx_C"/>
</dbReference>
<dbReference type="Gene3D" id="3.40.50.300">
    <property type="entry name" value="P-loop containing nucleotide triphosphate hydrolases"/>
    <property type="match status" value="1"/>
</dbReference>
<dbReference type="GO" id="GO:0006281">
    <property type="term" value="P:DNA repair"/>
    <property type="evidence" value="ECO:0007669"/>
    <property type="project" value="TreeGrafter"/>
</dbReference>
<dbReference type="SUPFAM" id="SSF52540">
    <property type="entry name" value="P-loop containing nucleoside triphosphate hydrolases"/>
    <property type="match status" value="1"/>
</dbReference>
<dbReference type="Pfam" id="PF21960">
    <property type="entry name" value="RCF1-5-like_lid"/>
    <property type="match status" value="1"/>
</dbReference>
<organism evidence="3 4">
    <name type="scientific">Ambispora leptoticha</name>
    <dbReference type="NCBI Taxonomy" id="144679"/>
    <lineage>
        <taxon>Eukaryota</taxon>
        <taxon>Fungi</taxon>
        <taxon>Fungi incertae sedis</taxon>
        <taxon>Mucoromycota</taxon>
        <taxon>Glomeromycotina</taxon>
        <taxon>Glomeromycetes</taxon>
        <taxon>Archaeosporales</taxon>
        <taxon>Ambisporaceae</taxon>
        <taxon>Ambispora</taxon>
    </lineage>
</organism>
<dbReference type="CDD" id="cd00009">
    <property type="entry name" value="AAA"/>
    <property type="match status" value="1"/>
</dbReference>
<dbReference type="SUPFAM" id="SSF48019">
    <property type="entry name" value="post-AAA+ oligomerization domain-like"/>
    <property type="match status" value="1"/>
</dbReference>
<keyword evidence="1" id="KW-0235">DNA replication</keyword>
<dbReference type="SMART" id="SM00382">
    <property type="entry name" value="AAA"/>
    <property type="match status" value="1"/>
</dbReference>
<dbReference type="InterPro" id="IPR027417">
    <property type="entry name" value="P-loop_NTPase"/>
</dbReference>
<dbReference type="OrthoDB" id="761538at2759"/>
<dbReference type="GO" id="GO:0031389">
    <property type="term" value="C:Rad17 RFC-like complex"/>
    <property type="evidence" value="ECO:0007669"/>
    <property type="project" value="TreeGrafter"/>
</dbReference>
<sequence>MVLQWVDKHRPTSLNELNFHNDLSQRLKTLASDGDFPHLLVYGPSGSGKKTRINCVIKELFGEGVEKIKVDERIFQTSLSTRKQEFHTVSSIYHLEMTPSEVGNFDRVVIQDLLKEIAQTPQLDFNAKHQFKVVVINEADSMSHDAQAALRRTMEKYMANLRIILCCNSSSKIISPIRSRCLLVRVGSPSTDEVKKILHIFSKKENFPLSSIVAQKIAEESDGNLRKAILMLESLKFTSGTDFPKADAIIKLDWETLAFELVKYIEHENVKCQIILEAANYVKIIYQYMVLIFIHEKHALIIGYLFQEHQLHLGQKAIFYLEAFAIKTMHIYKW</sequence>
<dbReference type="Proteomes" id="UP000789508">
    <property type="component" value="Unassembled WGS sequence"/>
</dbReference>
<evidence type="ECO:0000256" key="1">
    <source>
        <dbReference type="ARBA" id="ARBA00022705"/>
    </source>
</evidence>
<evidence type="ECO:0000259" key="2">
    <source>
        <dbReference type="SMART" id="SM00382"/>
    </source>
</evidence>
<name>A0A9N9C0Q2_9GLOM</name>
<evidence type="ECO:0000313" key="3">
    <source>
        <dbReference type="EMBL" id="CAG8583572.1"/>
    </source>
</evidence>
<dbReference type="GO" id="GO:0003689">
    <property type="term" value="F:DNA clamp loader activity"/>
    <property type="evidence" value="ECO:0007669"/>
    <property type="project" value="TreeGrafter"/>
</dbReference>
<reference evidence="3" key="1">
    <citation type="submission" date="2021-06" db="EMBL/GenBank/DDBJ databases">
        <authorList>
            <person name="Kallberg Y."/>
            <person name="Tangrot J."/>
            <person name="Rosling A."/>
        </authorList>
    </citation>
    <scope>NUCLEOTIDE SEQUENCE</scope>
    <source>
        <strain evidence="3">FL130A</strain>
    </source>
</reference>
<dbReference type="FunFam" id="3.40.50.300:FF:000136">
    <property type="entry name" value="Replication factor C subunit 5"/>
    <property type="match status" value="1"/>
</dbReference>
<dbReference type="EMBL" id="CAJVPS010003151">
    <property type="protein sequence ID" value="CAG8583572.1"/>
    <property type="molecule type" value="Genomic_DNA"/>
</dbReference>
<accession>A0A9N9C0Q2</accession>
<dbReference type="Gene3D" id="1.10.8.60">
    <property type="match status" value="1"/>
</dbReference>